<dbReference type="InterPro" id="IPR051907">
    <property type="entry name" value="DoxX-like_oxidoreductase"/>
</dbReference>
<keyword evidence="5 8" id="KW-1133">Transmembrane helix</keyword>
<gene>
    <name evidence="9" type="ORF">Enr8_40530</name>
</gene>
<evidence type="ECO:0000256" key="6">
    <source>
        <dbReference type="ARBA" id="ARBA00023136"/>
    </source>
</evidence>
<comment type="caution">
    <text evidence="9">The sequence shown here is derived from an EMBL/GenBank/DDBJ whole genome shotgun (WGS) entry which is preliminary data.</text>
</comment>
<dbReference type="PANTHER" id="PTHR33452:SF1">
    <property type="entry name" value="INNER MEMBRANE PROTEIN YPHA-RELATED"/>
    <property type="match status" value="1"/>
</dbReference>
<dbReference type="OrthoDB" id="262907at2"/>
<evidence type="ECO:0000313" key="10">
    <source>
        <dbReference type="Proteomes" id="UP000318878"/>
    </source>
</evidence>
<comment type="similarity">
    <text evidence="2">Belongs to the DoxX family.</text>
</comment>
<dbReference type="Proteomes" id="UP000318878">
    <property type="component" value="Unassembled WGS sequence"/>
</dbReference>
<keyword evidence="6 8" id="KW-0472">Membrane</keyword>
<feature type="transmembrane region" description="Helical" evidence="8">
    <location>
        <begin position="219"/>
        <end position="238"/>
    </location>
</feature>
<protein>
    <submittedName>
        <fullName evidence="9">DoxX</fullName>
    </submittedName>
</protein>
<keyword evidence="7" id="KW-0175">Coiled coil</keyword>
<evidence type="ECO:0000256" key="8">
    <source>
        <dbReference type="SAM" id="Phobius"/>
    </source>
</evidence>
<dbReference type="AlphaFoldDB" id="A0A5C5V323"/>
<evidence type="ECO:0000256" key="7">
    <source>
        <dbReference type="SAM" id="Coils"/>
    </source>
</evidence>
<evidence type="ECO:0000313" key="9">
    <source>
        <dbReference type="EMBL" id="TWT32127.1"/>
    </source>
</evidence>
<comment type="subcellular location">
    <subcellularLocation>
        <location evidence="1">Cell membrane</location>
        <topology evidence="1">Multi-pass membrane protein</topology>
    </subcellularLocation>
</comment>
<dbReference type="GO" id="GO:0005886">
    <property type="term" value="C:plasma membrane"/>
    <property type="evidence" value="ECO:0007669"/>
    <property type="project" value="UniProtKB-SubCell"/>
</dbReference>
<reference evidence="9 10" key="1">
    <citation type="submission" date="2019-02" db="EMBL/GenBank/DDBJ databases">
        <title>Deep-cultivation of Planctomycetes and their phenomic and genomic characterization uncovers novel biology.</title>
        <authorList>
            <person name="Wiegand S."/>
            <person name="Jogler M."/>
            <person name="Boedeker C."/>
            <person name="Pinto D."/>
            <person name="Vollmers J."/>
            <person name="Rivas-Marin E."/>
            <person name="Kohn T."/>
            <person name="Peeters S.H."/>
            <person name="Heuer A."/>
            <person name="Rast P."/>
            <person name="Oberbeckmann S."/>
            <person name="Bunk B."/>
            <person name="Jeske O."/>
            <person name="Meyerdierks A."/>
            <person name="Storesund J.E."/>
            <person name="Kallscheuer N."/>
            <person name="Luecker S."/>
            <person name="Lage O.M."/>
            <person name="Pohl T."/>
            <person name="Merkel B.J."/>
            <person name="Hornburger P."/>
            <person name="Mueller R.-W."/>
            <person name="Bruemmer F."/>
            <person name="Labrenz M."/>
            <person name="Spormann A.M."/>
            <person name="Op Den Camp H."/>
            <person name="Overmann J."/>
            <person name="Amann R."/>
            <person name="Jetten M.S.M."/>
            <person name="Mascher T."/>
            <person name="Medema M.H."/>
            <person name="Devos D.P."/>
            <person name="Kaster A.-K."/>
            <person name="Ovreas L."/>
            <person name="Rohde M."/>
            <person name="Galperin M.Y."/>
            <person name="Jogler C."/>
        </authorList>
    </citation>
    <scope>NUCLEOTIDE SEQUENCE [LARGE SCALE GENOMIC DNA]</scope>
    <source>
        <strain evidence="9 10">Enr8</strain>
    </source>
</reference>
<feature type="transmembrane region" description="Helical" evidence="8">
    <location>
        <begin position="250"/>
        <end position="271"/>
    </location>
</feature>
<keyword evidence="10" id="KW-1185">Reference proteome</keyword>
<keyword evidence="3" id="KW-1003">Cell membrane</keyword>
<evidence type="ECO:0000256" key="3">
    <source>
        <dbReference type="ARBA" id="ARBA00022475"/>
    </source>
</evidence>
<evidence type="ECO:0000256" key="2">
    <source>
        <dbReference type="ARBA" id="ARBA00006679"/>
    </source>
</evidence>
<feature type="coiled-coil region" evidence="7">
    <location>
        <begin position="125"/>
        <end position="173"/>
    </location>
</feature>
<organism evidence="9 10">
    <name type="scientific">Blastopirellula retiformator</name>
    <dbReference type="NCBI Taxonomy" id="2527970"/>
    <lineage>
        <taxon>Bacteria</taxon>
        <taxon>Pseudomonadati</taxon>
        <taxon>Planctomycetota</taxon>
        <taxon>Planctomycetia</taxon>
        <taxon>Pirellulales</taxon>
        <taxon>Pirellulaceae</taxon>
        <taxon>Blastopirellula</taxon>
    </lineage>
</organism>
<evidence type="ECO:0000256" key="5">
    <source>
        <dbReference type="ARBA" id="ARBA00022989"/>
    </source>
</evidence>
<evidence type="ECO:0000256" key="1">
    <source>
        <dbReference type="ARBA" id="ARBA00004651"/>
    </source>
</evidence>
<evidence type="ECO:0000256" key="4">
    <source>
        <dbReference type="ARBA" id="ARBA00022692"/>
    </source>
</evidence>
<dbReference type="EMBL" id="SJPF01000004">
    <property type="protein sequence ID" value="TWT32127.1"/>
    <property type="molecule type" value="Genomic_DNA"/>
</dbReference>
<dbReference type="Pfam" id="PF07681">
    <property type="entry name" value="DoxX"/>
    <property type="match status" value="1"/>
</dbReference>
<sequence>MLTIVIIVALRLVIGWHFFMEGSKKIKSGDFSSAGFLRNAKGPFADYFRNLSDDPHGHKRLDRDSVLAWWHYYGQQASKQFGLDAAGEKKVKNLYKIYSQRLTSYMSDIAEDKAEYFLEVDRLTKARSRADSDDLQYELDRLDEKDKELFGKLQKWTKDVKKLQDEYVEDLNRLGRAAGATSTFSAPDPNQSTIDVVVTYVVFGSGVLLILGLFTRIAALAAAGFLLQVMAAQFPGSYGAEPVYYQSVEFTSLLLLAAIGAGRFAGLDFILGAMFRRCCAPSTSPNKGE</sequence>
<name>A0A5C5V323_9BACT</name>
<accession>A0A5C5V323</accession>
<dbReference type="PANTHER" id="PTHR33452">
    <property type="entry name" value="OXIDOREDUCTASE CATD-RELATED"/>
    <property type="match status" value="1"/>
</dbReference>
<dbReference type="InterPro" id="IPR032808">
    <property type="entry name" value="DoxX"/>
</dbReference>
<keyword evidence="4 8" id="KW-0812">Transmembrane</keyword>
<dbReference type="RefSeq" id="WP_146434852.1">
    <property type="nucleotide sequence ID" value="NZ_SJPF01000004.1"/>
</dbReference>
<proteinExistence type="inferred from homology"/>